<evidence type="ECO:0000256" key="3">
    <source>
        <dbReference type="ARBA" id="ARBA00022801"/>
    </source>
</evidence>
<comment type="similarity">
    <text evidence="1 5 6">Belongs to the peptidase S8 family.</text>
</comment>
<dbReference type="EMBL" id="BAAABM010000016">
    <property type="protein sequence ID" value="GAA0334957.1"/>
    <property type="molecule type" value="Genomic_DNA"/>
</dbReference>
<dbReference type="RefSeq" id="WP_252802869.1">
    <property type="nucleotide sequence ID" value="NZ_BAAABM010000016.1"/>
</dbReference>
<dbReference type="InterPro" id="IPR036852">
    <property type="entry name" value="Peptidase_S8/S53_dom_sf"/>
</dbReference>
<dbReference type="Gene3D" id="3.40.50.200">
    <property type="entry name" value="Peptidase S8/S53 domain"/>
    <property type="match status" value="1"/>
</dbReference>
<dbReference type="Proteomes" id="UP001501822">
    <property type="component" value="Unassembled WGS sequence"/>
</dbReference>
<evidence type="ECO:0000256" key="4">
    <source>
        <dbReference type="ARBA" id="ARBA00022825"/>
    </source>
</evidence>
<feature type="domain" description="Peptidase S8/S53" evidence="8">
    <location>
        <begin position="205"/>
        <end position="470"/>
    </location>
</feature>
<dbReference type="InterPro" id="IPR023828">
    <property type="entry name" value="Peptidase_S8_Ser-AS"/>
</dbReference>
<dbReference type="PANTHER" id="PTHR43399">
    <property type="entry name" value="SUBTILISIN-RELATED"/>
    <property type="match status" value="1"/>
</dbReference>
<feature type="signal peptide" evidence="7">
    <location>
        <begin position="1"/>
        <end position="24"/>
    </location>
</feature>
<dbReference type="Pfam" id="PF00082">
    <property type="entry name" value="Peptidase_S8"/>
    <property type="match status" value="1"/>
</dbReference>
<dbReference type="PANTHER" id="PTHR43399:SF4">
    <property type="entry name" value="CELL WALL-ASSOCIATED PROTEASE"/>
    <property type="match status" value="1"/>
</dbReference>
<dbReference type="SUPFAM" id="SSF52743">
    <property type="entry name" value="Subtilisin-like"/>
    <property type="match status" value="1"/>
</dbReference>
<keyword evidence="4 5" id="KW-0720">Serine protease</keyword>
<keyword evidence="3 5" id="KW-0378">Hydrolase</keyword>
<dbReference type="PROSITE" id="PS00137">
    <property type="entry name" value="SUBTILASE_HIS"/>
    <property type="match status" value="1"/>
</dbReference>
<dbReference type="CDD" id="cd07487">
    <property type="entry name" value="Peptidases_S8_1"/>
    <property type="match status" value="1"/>
</dbReference>
<dbReference type="PROSITE" id="PS00136">
    <property type="entry name" value="SUBTILASE_ASP"/>
    <property type="match status" value="1"/>
</dbReference>
<evidence type="ECO:0000256" key="1">
    <source>
        <dbReference type="ARBA" id="ARBA00011073"/>
    </source>
</evidence>
<dbReference type="InterPro" id="IPR051048">
    <property type="entry name" value="Peptidase_S8/S53_subtilisin"/>
</dbReference>
<feature type="active site" description="Charge relay system" evidence="5">
    <location>
        <position position="214"/>
    </location>
</feature>
<feature type="active site" description="Charge relay system" evidence="5">
    <location>
        <position position="247"/>
    </location>
</feature>
<evidence type="ECO:0000256" key="5">
    <source>
        <dbReference type="PROSITE-ProRule" id="PRU01240"/>
    </source>
</evidence>
<dbReference type="InterPro" id="IPR022398">
    <property type="entry name" value="Peptidase_S8_His-AS"/>
</dbReference>
<feature type="active site" description="Charge relay system" evidence="5">
    <location>
        <position position="423"/>
    </location>
</feature>
<evidence type="ECO:0000256" key="7">
    <source>
        <dbReference type="SAM" id="SignalP"/>
    </source>
</evidence>
<evidence type="ECO:0000256" key="6">
    <source>
        <dbReference type="RuleBase" id="RU003355"/>
    </source>
</evidence>
<sequence>MRRRSVGLPAAVLAVMLALPMARAEGAAPASGAASGHDWRSVTLVTGDRVLVADGAGGRRLIRVEPGTGRGKIPFHEQVHGKEVSVIPADAAPMVAQGRLDRHLFEVTRLLRDGYGDASRKDLPLIVSDAPAPALAGTRTTRTLSAVNGAAVQAGKDRSGGFWKTLRGRASNRTRVWLDAKVHAVLDQSVPQIGAPDAWAAGYTGKGVTVGVLDSGIDTAHPDLADTVTVAKDFTGGDNGTQDGYGHGTHVASIITGSGAASGGRYKGVAPDARLVVGKVLDGNGNGAFSQVMAGMEWIATQGARVVNMSLSTDIASDGTDPLSAELNTLTARTGTLFVVGAGNQGGDRSVGVPAVADAALTVGAVDHDNALAEFSSAGPRIGDGAVKPDVTAPGVGIVAARAHGTEMGEPVGDDYTRLSGTSMATPHVAGAAAILAQEHPDWKAGDLKAALMNTAVPNSAGTVFQQGAGRIDLKRGVSQTLWAAPGSVSAHLTEPDSTTATRQVTFRNDGSAALDLDLALTVNGPDGEPAPAGMFGVDADHLTVPAHGTATTTIKIDGAPGAAGRYSGRLTATSSDGRQKVAVAVGAVREPRLHTISVAGIDRNGASSGRSLESLPWGELVDLDTGTPVETFVSGGRVTARVPTGRYALNINVDTVAADGTITDSTLFSEPELNIDHDVQLTVDARRGRRIAAKVDSPTAVQSGTDVTGIDSEIAGQTFLFSTVSENPALGLYAIPTKRVTSRPYSFFYKTTLAEPLGAGSTARAYHLALLTKDHIPDRPVYRLHDGDLATLDARYHSAGKALTGTRDTVAILPGETFPLGMGSYDVRLPGGRTELYSVTPGVRWYRELIGSDGATPVFLEAGADPALTPGRRVAYDWNEAVGGPIAHASKPCRNGRTFTTDLLTPPNGSSYATNLSDGAATPVQEMTLRRDGEVIGSTEGAGACFTLPSGSASYTLHATARRDAPWTPLGSSTDVTWTFGYDPEPRTPQNEPRLPALRVSGAFDQADRAPSDATFRLGIRADDVRISGTTPPAVVMRTVTVETSFDDGKTWRQAPVSAAGADRWTADVRHPAAGTGSGYVSIRLHADDGAGDAVDQTVIRAYALR</sequence>
<keyword evidence="10" id="KW-1185">Reference proteome</keyword>
<dbReference type="InterPro" id="IPR000209">
    <property type="entry name" value="Peptidase_S8/S53_dom"/>
</dbReference>
<name>A0ABN0WEV5_9ACTN</name>
<evidence type="ECO:0000313" key="9">
    <source>
        <dbReference type="EMBL" id="GAA0334957.1"/>
    </source>
</evidence>
<dbReference type="PRINTS" id="PR00723">
    <property type="entry name" value="SUBTILISIN"/>
</dbReference>
<gene>
    <name evidence="9" type="ORF">GCM10010151_25800</name>
</gene>
<organism evidence="9 10">
    <name type="scientific">Actinoallomurus spadix</name>
    <dbReference type="NCBI Taxonomy" id="79912"/>
    <lineage>
        <taxon>Bacteria</taxon>
        <taxon>Bacillati</taxon>
        <taxon>Actinomycetota</taxon>
        <taxon>Actinomycetes</taxon>
        <taxon>Streptosporangiales</taxon>
        <taxon>Thermomonosporaceae</taxon>
        <taxon>Actinoallomurus</taxon>
    </lineage>
</organism>
<dbReference type="InterPro" id="IPR023827">
    <property type="entry name" value="Peptidase_S8_Asp-AS"/>
</dbReference>
<evidence type="ECO:0000313" key="10">
    <source>
        <dbReference type="Proteomes" id="UP001501822"/>
    </source>
</evidence>
<evidence type="ECO:0000259" key="8">
    <source>
        <dbReference type="Pfam" id="PF00082"/>
    </source>
</evidence>
<protein>
    <submittedName>
        <fullName evidence="9">S8 family serine peptidase</fullName>
    </submittedName>
</protein>
<dbReference type="Gene3D" id="2.60.40.10">
    <property type="entry name" value="Immunoglobulins"/>
    <property type="match status" value="1"/>
</dbReference>
<keyword evidence="7" id="KW-0732">Signal</keyword>
<dbReference type="PROSITE" id="PS51892">
    <property type="entry name" value="SUBTILASE"/>
    <property type="match status" value="1"/>
</dbReference>
<comment type="caution">
    <text evidence="9">The sequence shown here is derived from an EMBL/GenBank/DDBJ whole genome shotgun (WGS) entry which is preliminary data.</text>
</comment>
<dbReference type="PROSITE" id="PS00138">
    <property type="entry name" value="SUBTILASE_SER"/>
    <property type="match status" value="1"/>
</dbReference>
<feature type="chain" id="PRO_5046962412" evidence="7">
    <location>
        <begin position="25"/>
        <end position="1107"/>
    </location>
</feature>
<proteinExistence type="inferred from homology"/>
<dbReference type="InterPro" id="IPR015500">
    <property type="entry name" value="Peptidase_S8_subtilisin-rel"/>
</dbReference>
<reference evidence="9 10" key="1">
    <citation type="journal article" date="2019" name="Int. J. Syst. Evol. Microbiol.">
        <title>The Global Catalogue of Microorganisms (GCM) 10K type strain sequencing project: providing services to taxonomists for standard genome sequencing and annotation.</title>
        <authorList>
            <consortium name="The Broad Institute Genomics Platform"/>
            <consortium name="The Broad Institute Genome Sequencing Center for Infectious Disease"/>
            <person name="Wu L."/>
            <person name="Ma J."/>
        </authorList>
    </citation>
    <scope>NUCLEOTIDE SEQUENCE [LARGE SCALE GENOMIC DNA]</scope>
    <source>
        <strain evidence="9 10">JCM 3146</strain>
    </source>
</reference>
<evidence type="ECO:0000256" key="2">
    <source>
        <dbReference type="ARBA" id="ARBA00022670"/>
    </source>
</evidence>
<dbReference type="InterPro" id="IPR013783">
    <property type="entry name" value="Ig-like_fold"/>
</dbReference>
<accession>A0ABN0WEV5</accession>
<keyword evidence="2 5" id="KW-0645">Protease</keyword>